<evidence type="ECO:0000256" key="5">
    <source>
        <dbReference type="SAM" id="MobiDB-lite"/>
    </source>
</evidence>
<dbReference type="GO" id="GO:0009236">
    <property type="term" value="P:cobalamin biosynthetic process"/>
    <property type="evidence" value="ECO:0007669"/>
    <property type="project" value="UniProtKB-KW"/>
</dbReference>
<dbReference type="PANTHER" id="PTHR33542">
    <property type="entry name" value="SIROHYDROCHLORIN FERROCHELATASE, CHLOROPLASTIC"/>
    <property type="match status" value="1"/>
</dbReference>
<dbReference type="Pfam" id="PF01903">
    <property type="entry name" value="CbiX"/>
    <property type="match status" value="2"/>
</dbReference>
<dbReference type="HOGENOM" id="CLU_904928_0_0_2"/>
<reference evidence="6 7" key="1">
    <citation type="journal article" date="2010" name="PLoS ONE">
        <title>The genome sequence of the rumen methanogen Methanobrevibacter ruminantium reveals new possibilities for controlling ruminant methane emissions.</title>
        <authorList>
            <person name="Leahy S.C."/>
            <person name="Kelly W.J."/>
            <person name="Altermann E."/>
            <person name="Ronimus R.S."/>
            <person name="Yeoman C.J."/>
            <person name="Pacheco D.M."/>
            <person name="Li D."/>
            <person name="Kong Z."/>
            <person name="McTavish S."/>
            <person name="Sang C."/>
            <person name="Lambie S.C."/>
            <person name="Janssen P.H."/>
            <person name="Dey D."/>
            <person name="Attwood G.T."/>
        </authorList>
    </citation>
    <scope>NUCLEOTIDE SEQUENCE [LARGE SCALE GENOMIC DNA]</scope>
    <source>
        <strain evidence="7">ATCC 35063 / DSM 1093 / JCM 13430 / OCM 146 / M1</strain>
    </source>
</reference>
<organism evidence="6 7">
    <name type="scientific">Methanobrevibacter ruminantium (strain ATCC 35063 / DSM 1093 / JCM 13430 / OCM 146 / M1)</name>
    <name type="common">Methanobacterium ruminantium</name>
    <dbReference type="NCBI Taxonomy" id="634498"/>
    <lineage>
        <taxon>Archaea</taxon>
        <taxon>Methanobacteriati</taxon>
        <taxon>Methanobacteriota</taxon>
        <taxon>Methanomada group</taxon>
        <taxon>Methanobacteria</taxon>
        <taxon>Methanobacteriales</taxon>
        <taxon>Methanobacteriaceae</taxon>
        <taxon>Methanobrevibacter</taxon>
    </lineage>
</organism>
<dbReference type="Gene3D" id="3.40.50.1400">
    <property type="match status" value="2"/>
</dbReference>
<feature type="compositionally biased region" description="Basic residues" evidence="5">
    <location>
        <begin position="277"/>
        <end position="286"/>
    </location>
</feature>
<dbReference type="InterPro" id="IPR050963">
    <property type="entry name" value="Sirohydro_Cobaltochel/CbiX"/>
</dbReference>
<dbReference type="EMBL" id="CP001719">
    <property type="protein sequence ID" value="ADC48050.1"/>
    <property type="molecule type" value="Genomic_DNA"/>
</dbReference>
<dbReference type="NCBIfam" id="NF033198">
    <property type="entry name" value="F430_CfbA"/>
    <property type="match status" value="1"/>
</dbReference>
<keyword evidence="7" id="KW-1185">Reference proteome</keyword>
<accession>D3E1G5</accession>
<keyword evidence="3" id="KW-0456">Lyase</keyword>
<feature type="compositionally biased region" description="Basic and acidic residues" evidence="5">
    <location>
        <begin position="260"/>
        <end position="276"/>
    </location>
</feature>
<protein>
    <submittedName>
        <fullName evidence="6">Cobalamin biosynthesis protein CbiX</fullName>
    </submittedName>
</protein>
<evidence type="ECO:0000313" key="7">
    <source>
        <dbReference type="Proteomes" id="UP000008680"/>
    </source>
</evidence>
<gene>
    <name evidence="6" type="primary">cbiX</name>
    <name evidence="6" type="ordered locus">mru_2200</name>
</gene>
<dbReference type="SMR" id="D3E1G5"/>
<evidence type="ECO:0000256" key="4">
    <source>
        <dbReference type="ARBA" id="ARBA00023285"/>
    </source>
</evidence>
<dbReference type="SUPFAM" id="SSF53800">
    <property type="entry name" value="Chelatase"/>
    <property type="match status" value="2"/>
</dbReference>
<dbReference type="InterPro" id="IPR002762">
    <property type="entry name" value="CbiX-like"/>
</dbReference>
<dbReference type="CDD" id="cd03416">
    <property type="entry name" value="CbiX_SirB_N"/>
    <property type="match status" value="2"/>
</dbReference>
<dbReference type="GO" id="GO:0046872">
    <property type="term" value="F:metal ion binding"/>
    <property type="evidence" value="ECO:0007669"/>
    <property type="project" value="UniProtKB-KW"/>
</dbReference>
<name>D3E1G5_METRM</name>
<dbReference type="eggNOG" id="arCOG02246">
    <property type="taxonomic scope" value="Archaea"/>
</dbReference>
<keyword evidence="1" id="KW-0169">Cobalamin biosynthesis</keyword>
<keyword evidence="4" id="KW-0170">Cobalt</keyword>
<evidence type="ECO:0000256" key="3">
    <source>
        <dbReference type="ARBA" id="ARBA00023239"/>
    </source>
</evidence>
<dbReference type="Proteomes" id="UP000008680">
    <property type="component" value="Chromosome"/>
</dbReference>
<dbReference type="STRING" id="634498.mru_2200"/>
<keyword evidence="2" id="KW-0479">Metal-binding</keyword>
<sequence>MIIMSEDTAVLLLSHGSSLPYAEEVFKDICAKFKEQTEFDAEVGYMKVAKPSLPEAINILKERNPGLKRIIATPVFLAPGIHTNIDIPIILGLEPKETDPRQPDGNYPEGHYLYGLEEVDFDGELKLIDAIGPNPRLIEIINNRIDTALEDSKLDDDAKTAVLLVSHGSRLNYNKEFISCVFQQFEEQTDYVCDFAFMELVDPNIPTTINKLVSENEVDRLIVVPVFIAPGVHTTRDIPTILGLIEDDGSGHHHHHHHDHDHDHSHDHGHDHDHGHSHGHHHHHHAHGDEKMEFDGEILYPEPICDDDILIEILETMVKEAL</sequence>
<dbReference type="PANTHER" id="PTHR33542:SF3">
    <property type="entry name" value="SIROHYDROCHLORIN FERROCHELATASE, CHLOROPLASTIC"/>
    <property type="match status" value="1"/>
</dbReference>
<dbReference type="PATRIC" id="fig|634498.28.peg.2200"/>
<evidence type="ECO:0000256" key="1">
    <source>
        <dbReference type="ARBA" id="ARBA00022573"/>
    </source>
</evidence>
<feature type="region of interest" description="Disordered" evidence="5">
    <location>
        <begin position="247"/>
        <end position="290"/>
    </location>
</feature>
<dbReference type="AlphaFoldDB" id="D3E1G5"/>
<evidence type="ECO:0000256" key="2">
    <source>
        <dbReference type="ARBA" id="ARBA00022723"/>
    </source>
</evidence>
<evidence type="ECO:0000313" key="6">
    <source>
        <dbReference type="EMBL" id="ADC48050.1"/>
    </source>
</evidence>
<dbReference type="GO" id="GO:0016829">
    <property type="term" value="F:lyase activity"/>
    <property type="evidence" value="ECO:0007669"/>
    <property type="project" value="UniProtKB-KW"/>
</dbReference>
<dbReference type="KEGG" id="mru:mru_2200"/>
<proteinExistence type="predicted"/>